<name>A0A9Q3GYZ8_9BASI</name>
<dbReference type="EMBL" id="AVOT02008018">
    <property type="protein sequence ID" value="MBW0485126.1"/>
    <property type="molecule type" value="Genomic_DNA"/>
</dbReference>
<keyword evidence="3" id="KW-1185">Reference proteome</keyword>
<reference evidence="2" key="1">
    <citation type="submission" date="2021-03" db="EMBL/GenBank/DDBJ databases">
        <title>Draft genome sequence of rust myrtle Austropuccinia psidii MF-1, a brazilian biotype.</title>
        <authorList>
            <person name="Quecine M.C."/>
            <person name="Pachon D.M.R."/>
            <person name="Bonatelli M.L."/>
            <person name="Correr F.H."/>
            <person name="Franceschini L.M."/>
            <person name="Leite T.F."/>
            <person name="Margarido G.R.A."/>
            <person name="Almeida C.A."/>
            <person name="Ferrarezi J.A."/>
            <person name="Labate C.A."/>
        </authorList>
    </citation>
    <scope>NUCLEOTIDE SEQUENCE</scope>
    <source>
        <strain evidence="2">MF-1</strain>
    </source>
</reference>
<gene>
    <name evidence="2" type="ORF">O181_024841</name>
</gene>
<organism evidence="2 3">
    <name type="scientific">Austropuccinia psidii MF-1</name>
    <dbReference type="NCBI Taxonomy" id="1389203"/>
    <lineage>
        <taxon>Eukaryota</taxon>
        <taxon>Fungi</taxon>
        <taxon>Dikarya</taxon>
        <taxon>Basidiomycota</taxon>
        <taxon>Pucciniomycotina</taxon>
        <taxon>Pucciniomycetes</taxon>
        <taxon>Pucciniales</taxon>
        <taxon>Sphaerophragmiaceae</taxon>
        <taxon>Austropuccinia</taxon>
    </lineage>
</organism>
<evidence type="ECO:0000313" key="3">
    <source>
        <dbReference type="Proteomes" id="UP000765509"/>
    </source>
</evidence>
<feature type="region of interest" description="Disordered" evidence="1">
    <location>
        <begin position="13"/>
        <end position="38"/>
    </location>
</feature>
<protein>
    <submittedName>
        <fullName evidence="2">Uncharacterized protein</fullName>
    </submittedName>
</protein>
<comment type="caution">
    <text evidence="2">The sequence shown here is derived from an EMBL/GenBank/DDBJ whole genome shotgun (WGS) entry which is preliminary data.</text>
</comment>
<evidence type="ECO:0000256" key="1">
    <source>
        <dbReference type="SAM" id="MobiDB-lite"/>
    </source>
</evidence>
<dbReference type="Proteomes" id="UP000765509">
    <property type="component" value="Unassembled WGS sequence"/>
</dbReference>
<evidence type="ECO:0000313" key="2">
    <source>
        <dbReference type="EMBL" id="MBW0485126.1"/>
    </source>
</evidence>
<dbReference type="AlphaFoldDB" id="A0A9Q3GYZ8"/>
<proteinExistence type="predicted"/>
<accession>A0A9Q3GYZ8</accession>
<sequence>MCNLIGEINKGTASVLGTGDREGEYTSHISSTEKETEDEIDLKPKFLRDPSGDEIKFIMQAQILVEKLSPLQKSKLESNVNSNWARTSEGLLFQGNLL</sequence>